<dbReference type="GO" id="GO:0016491">
    <property type="term" value="F:oxidoreductase activity"/>
    <property type="evidence" value="ECO:0007669"/>
    <property type="project" value="UniProtKB-KW"/>
</dbReference>
<protein>
    <submittedName>
        <fullName evidence="3">NAD(P)/FAD-dependent oxidoreductase</fullName>
        <ecNumber evidence="3">1.-.-.-</ecNumber>
    </submittedName>
</protein>
<sequence>MTVPDRADAVVIGGGVIGLSAAGQLAAAGARTVLLERGELGSGASRATAGVLRAYFSGDPAASRLAVRSLAAYRRLPAAPPMRQVGYLVLLTDPEQAAAVEAELPAQRDAGVRVELIGAAEARRRNPLVDEPGLLAAAWSPQAYVSDTPAIVRALAGAAARAGAALCTDRAVTAVDAAAGRVHTAQGTVTARAIVCAAGAWSSWIAAEAGVDLPLTGPAVQELLAAPLPDVPDIPVTLHAASGLLVRKRGDGLLIGMGFPGPDRDAWLARTRAQLGRTYPGVDLDGLRSAVTGPRDASPDRSAFVGHVPGPPAFLYATGFSGRGLCHAPAAGELVRALYLGDDLAAGFGIDPGRLAAGPERCAG</sequence>
<dbReference type="SUPFAM" id="SSF51905">
    <property type="entry name" value="FAD/NAD(P)-binding domain"/>
    <property type="match status" value="1"/>
</dbReference>
<evidence type="ECO:0000256" key="1">
    <source>
        <dbReference type="ARBA" id="ARBA00023002"/>
    </source>
</evidence>
<evidence type="ECO:0000259" key="2">
    <source>
        <dbReference type="Pfam" id="PF01266"/>
    </source>
</evidence>
<dbReference type="InterPro" id="IPR006076">
    <property type="entry name" value="FAD-dep_OxRdtase"/>
</dbReference>
<dbReference type="Pfam" id="PF01266">
    <property type="entry name" value="DAO"/>
    <property type="match status" value="1"/>
</dbReference>
<evidence type="ECO:0000313" key="4">
    <source>
        <dbReference type="Proteomes" id="UP001597063"/>
    </source>
</evidence>
<dbReference type="PANTHER" id="PTHR13847:SF287">
    <property type="entry name" value="FAD-DEPENDENT OXIDOREDUCTASE DOMAIN-CONTAINING PROTEIN 1"/>
    <property type="match status" value="1"/>
</dbReference>
<dbReference type="EMBL" id="JBHTGP010000018">
    <property type="protein sequence ID" value="MFD0690752.1"/>
    <property type="molecule type" value="Genomic_DNA"/>
</dbReference>
<dbReference type="Proteomes" id="UP001597063">
    <property type="component" value="Unassembled WGS sequence"/>
</dbReference>
<feature type="domain" description="FAD dependent oxidoreductase" evidence="2">
    <location>
        <begin position="8"/>
        <end position="337"/>
    </location>
</feature>
<dbReference type="Gene3D" id="3.50.50.60">
    <property type="entry name" value="FAD/NAD(P)-binding domain"/>
    <property type="match status" value="1"/>
</dbReference>
<comment type="caution">
    <text evidence="3">The sequence shown here is derived from an EMBL/GenBank/DDBJ whole genome shotgun (WGS) entry which is preliminary data.</text>
</comment>
<dbReference type="EC" id="1.-.-.-" evidence="3"/>
<gene>
    <name evidence="3" type="ORF">ACFQZM_40115</name>
</gene>
<accession>A0ABW2XWN4</accession>
<reference evidence="4" key="1">
    <citation type="journal article" date="2019" name="Int. J. Syst. Evol. Microbiol.">
        <title>The Global Catalogue of Microorganisms (GCM) 10K type strain sequencing project: providing services to taxonomists for standard genome sequencing and annotation.</title>
        <authorList>
            <consortium name="The Broad Institute Genomics Platform"/>
            <consortium name="The Broad Institute Genome Sequencing Center for Infectious Disease"/>
            <person name="Wu L."/>
            <person name="Ma J."/>
        </authorList>
    </citation>
    <scope>NUCLEOTIDE SEQUENCE [LARGE SCALE GENOMIC DNA]</scope>
    <source>
        <strain evidence="4">JCM 9371</strain>
    </source>
</reference>
<evidence type="ECO:0000313" key="3">
    <source>
        <dbReference type="EMBL" id="MFD0690752.1"/>
    </source>
</evidence>
<name>A0ABW2XWN4_9ACTN</name>
<dbReference type="RefSeq" id="WP_131761023.1">
    <property type="nucleotide sequence ID" value="NZ_CAACUY010000142.1"/>
</dbReference>
<keyword evidence="4" id="KW-1185">Reference proteome</keyword>
<organism evidence="3 4">
    <name type="scientific">Actinomadura fibrosa</name>
    <dbReference type="NCBI Taxonomy" id="111802"/>
    <lineage>
        <taxon>Bacteria</taxon>
        <taxon>Bacillati</taxon>
        <taxon>Actinomycetota</taxon>
        <taxon>Actinomycetes</taxon>
        <taxon>Streptosporangiales</taxon>
        <taxon>Thermomonosporaceae</taxon>
        <taxon>Actinomadura</taxon>
    </lineage>
</organism>
<dbReference type="Gene3D" id="3.30.9.10">
    <property type="entry name" value="D-Amino Acid Oxidase, subunit A, domain 2"/>
    <property type="match status" value="1"/>
</dbReference>
<proteinExistence type="predicted"/>
<dbReference type="PANTHER" id="PTHR13847">
    <property type="entry name" value="SARCOSINE DEHYDROGENASE-RELATED"/>
    <property type="match status" value="1"/>
</dbReference>
<dbReference type="InterPro" id="IPR036188">
    <property type="entry name" value="FAD/NAD-bd_sf"/>
</dbReference>
<keyword evidence="1 3" id="KW-0560">Oxidoreductase</keyword>